<keyword evidence="5 6" id="KW-0472">Membrane</keyword>
<gene>
    <name evidence="8" type="ORF">CBF35_07290</name>
</gene>
<dbReference type="EMBL" id="NGJU01000009">
    <property type="protein sequence ID" value="RST95799.1"/>
    <property type="molecule type" value="Genomic_DNA"/>
</dbReference>
<keyword evidence="3 6" id="KW-0812">Transmembrane</keyword>
<dbReference type="Pfam" id="PF02588">
    <property type="entry name" value="YitT_membrane"/>
    <property type="match status" value="1"/>
</dbReference>
<organism evidence="8 9">
    <name type="scientific">Vagococcus salmoninarum</name>
    <dbReference type="NCBI Taxonomy" id="2739"/>
    <lineage>
        <taxon>Bacteria</taxon>
        <taxon>Bacillati</taxon>
        <taxon>Bacillota</taxon>
        <taxon>Bacilli</taxon>
        <taxon>Lactobacillales</taxon>
        <taxon>Enterococcaceae</taxon>
        <taxon>Vagococcus</taxon>
    </lineage>
</organism>
<dbReference type="GO" id="GO:0005886">
    <property type="term" value="C:plasma membrane"/>
    <property type="evidence" value="ECO:0007669"/>
    <property type="project" value="UniProtKB-SubCell"/>
</dbReference>
<evidence type="ECO:0000256" key="3">
    <source>
        <dbReference type="ARBA" id="ARBA00022692"/>
    </source>
</evidence>
<evidence type="ECO:0000256" key="6">
    <source>
        <dbReference type="SAM" id="Phobius"/>
    </source>
</evidence>
<evidence type="ECO:0000256" key="1">
    <source>
        <dbReference type="ARBA" id="ARBA00004651"/>
    </source>
</evidence>
<keyword evidence="2" id="KW-1003">Cell membrane</keyword>
<evidence type="ECO:0000259" key="7">
    <source>
        <dbReference type="Pfam" id="PF10035"/>
    </source>
</evidence>
<feature type="transmembrane region" description="Helical" evidence="6">
    <location>
        <begin position="136"/>
        <end position="156"/>
    </location>
</feature>
<dbReference type="PANTHER" id="PTHR33545">
    <property type="entry name" value="UPF0750 MEMBRANE PROTEIN YITT-RELATED"/>
    <property type="match status" value="1"/>
</dbReference>
<feature type="transmembrane region" description="Helical" evidence="6">
    <location>
        <begin position="96"/>
        <end position="115"/>
    </location>
</feature>
<feature type="transmembrane region" description="Helical" evidence="6">
    <location>
        <begin position="44"/>
        <end position="62"/>
    </location>
</feature>
<dbReference type="InterPro" id="IPR051461">
    <property type="entry name" value="UPF0750_membrane"/>
</dbReference>
<dbReference type="InterPro" id="IPR015867">
    <property type="entry name" value="N-reg_PII/ATP_PRibTrfase_C"/>
</dbReference>
<keyword evidence="4 6" id="KW-1133">Transmembrane helix</keyword>
<dbReference type="CDD" id="cd16380">
    <property type="entry name" value="YitT_C"/>
    <property type="match status" value="1"/>
</dbReference>
<feature type="domain" description="DUF2179" evidence="7">
    <location>
        <begin position="209"/>
        <end position="258"/>
    </location>
</feature>
<evidence type="ECO:0000313" key="8">
    <source>
        <dbReference type="EMBL" id="RST95799.1"/>
    </source>
</evidence>
<evidence type="ECO:0000256" key="5">
    <source>
        <dbReference type="ARBA" id="ARBA00023136"/>
    </source>
</evidence>
<dbReference type="InterPro" id="IPR019264">
    <property type="entry name" value="DUF2179"/>
</dbReference>
<keyword evidence="9" id="KW-1185">Reference proteome</keyword>
<comment type="caution">
    <text evidence="8">The sequence shown here is derived from an EMBL/GenBank/DDBJ whole genome shotgun (WGS) entry which is preliminary data.</text>
</comment>
<evidence type="ECO:0000256" key="4">
    <source>
        <dbReference type="ARBA" id="ARBA00022989"/>
    </source>
</evidence>
<dbReference type="AlphaFoldDB" id="A0A429ZQ87"/>
<protein>
    <recommendedName>
        <fullName evidence="7">DUF2179 domain-containing protein</fullName>
    </recommendedName>
</protein>
<dbReference type="Pfam" id="PF10035">
    <property type="entry name" value="DUF2179"/>
    <property type="match status" value="1"/>
</dbReference>
<dbReference type="InterPro" id="IPR003740">
    <property type="entry name" value="YitT"/>
</dbReference>
<feature type="transmembrane region" description="Helical" evidence="6">
    <location>
        <begin position="69"/>
        <end position="90"/>
    </location>
</feature>
<accession>A0A429ZQ87</accession>
<sequence>MLYAFIVSIAFNLFWLPGNIYASGITGFSQLVVSIVKEFFQVNLSIPLIVLLINVPLLLMSIKLIDREFTFFTTTAVLSTYVFMNLIPVTKVVDDPIISAIVGGALHGLSVGITLDSNFSTGGLDILGIIIRKKPTMSLGTIFIIFNLMIQFTAGFFYGWEYAFYSALGVFVSGHVVDEVNRRQQKMQVMIVTGHSEALIATVQKELSRGITVVNNVEGAFLKEEKKILFIIVSKKELRNLESLVCRLDRSAFISVSPGVSTNTQFYEW</sequence>
<dbReference type="PIRSF" id="PIRSF006483">
    <property type="entry name" value="Membrane_protein_YitT"/>
    <property type="match status" value="1"/>
</dbReference>
<comment type="subcellular location">
    <subcellularLocation>
        <location evidence="1">Cell membrane</location>
        <topology evidence="1">Multi-pass membrane protein</topology>
    </subcellularLocation>
</comment>
<dbReference type="PANTHER" id="PTHR33545:SF5">
    <property type="entry name" value="UPF0750 MEMBRANE PROTEIN YITT"/>
    <property type="match status" value="1"/>
</dbReference>
<dbReference type="Gene3D" id="3.30.70.120">
    <property type="match status" value="1"/>
</dbReference>
<dbReference type="Proteomes" id="UP000287239">
    <property type="component" value="Unassembled WGS sequence"/>
</dbReference>
<evidence type="ECO:0000313" key="9">
    <source>
        <dbReference type="Proteomes" id="UP000287239"/>
    </source>
</evidence>
<proteinExistence type="predicted"/>
<evidence type="ECO:0000256" key="2">
    <source>
        <dbReference type="ARBA" id="ARBA00022475"/>
    </source>
</evidence>
<dbReference type="OrthoDB" id="2417289at2"/>
<reference evidence="8 9" key="1">
    <citation type="submission" date="2017-05" db="EMBL/GenBank/DDBJ databases">
        <title>Vagococcus spp. assemblies.</title>
        <authorList>
            <person name="Gulvik C.A."/>
        </authorList>
    </citation>
    <scope>NUCLEOTIDE SEQUENCE [LARGE SCALE GENOMIC DNA]</scope>
    <source>
        <strain evidence="8 9">NCFB 2777</strain>
    </source>
</reference>
<name>A0A429ZQ87_9ENTE</name>